<sequence>MEFARRLQAAMVAKGWNQSDLAREASKFMPQGKAVHRDNVSVYVNMRALPGRERLEAMAKALGVEPTDLLPNSIRPAPKAAVPTREVKDLGGGRVWFRVNQEVSWPTAIKILQMLEEESRAH</sequence>
<comment type="caution">
    <text evidence="2">The sequence shown here is derived from an EMBL/GenBank/DDBJ whole genome shotgun (WGS) entry which is preliminary data.</text>
</comment>
<dbReference type="Proteomes" id="UP001597373">
    <property type="component" value="Unassembled WGS sequence"/>
</dbReference>
<evidence type="ECO:0000259" key="1">
    <source>
        <dbReference type="PROSITE" id="PS50943"/>
    </source>
</evidence>
<evidence type="ECO:0000313" key="2">
    <source>
        <dbReference type="EMBL" id="MFD2260771.1"/>
    </source>
</evidence>
<name>A0ABW5DJR0_9HYPH</name>
<dbReference type="Pfam" id="PF01381">
    <property type="entry name" value="HTH_3"/>
    <property type="match status" value="1"/>
</dbReference>
<dbReference type="InterPro" id="IPR001387">
    <property type="entry name" value="Cro/C1-type_HTH"/>
</dbReference>
<dbReference type="SUPFAM" id="SSF47413">
    <property type="entry name" value="lambda repressor-like DNA-binding domains"/>
    <property type="match status" value="1"/>
</dbReference>
<accession>A0ABW5DJR0</accession>
<organism evidence="2 3">
    <name type="scientific">Chelativorans composti</name>
    <dbReference type="NCBI Taxonomy" id="768533"/>
    <lineage>
        <taxon>Bacteria</taxon>
        <taxon>Pseudomonadati</taxon>
        <taxon>Pseudomonadota</taxon>
        <taxon>Alphaproteobacteria</taxon>
        <taxon>Hyphomicrobiales</taxon>
        <taxon>Phyllobacteriaceae</taxon>
        <taxon>Chelativorans</taxon>
    </lineage>
</organism>
<dbReference type="EMBL" id="JBHUIR010000054">
    <property type="protein sequence ID" value="MFD2260771.1"/>
    <property type="molecule type" value="Genomic_DNA"/>
</dbReference>
<dbReference type="SMART" id="SM00530">
    <property type="entry name" value="HTH_XRE"/>
    <property type="match status" value="1"/>
</dbReference>
<dbReference type="PROSITE" id="PS50943">
    <property type="entry name" value="HTH_CROC1"/>
    <property type="match status" value="1"/>
</dbReference>
<evidence type="ECO:0000313" key="3">
    <source>
        <dbReference type="Proteomes" id="UP001597373"/>
    </source>
</evidence>
<protein>
    <submittedName>
        <fullName evidence="2">Helix-turn-helix domain-containing protein</fullName>
    </submittedName>
</protein>
<dbReference type="Gene3D" id="1.10.260.40">
    <property type="entry name" value="lambda repressor-like DNA-binding domains"/>
    <property type="match status" value="1"/>
</dbReference>
<dbReference type="InterPro" id="IPR010982">
    <property type="entry name" value="Lambda_DNA-bd_dom_sf"/>
</dbReference>
<keyword evidence="3" id="KW-1185">Reference proteome</keyword>
<gene>
    <name evidence="2" type="ORF">ACFSMZ_13515</name>
</gene>
<dbReference type="RefSeq" id="WP_345098049.1">
    <property type="nucleotide sequence ID" value="NZ_BAABGS010000012.1"/>
</dbReference>
<reference evidence="3" key="1">
    <citation type="journal article" date="2019" name="Int. J. Syst. Evol. Microbiol.">
        <title>The Global Catalogue of Microorganisms (GCM) 10K type strain sequencing project: providing services to taxonomists for standard genome sequencing and annotation.</title>
        <authorList>
            <consortium name="The Broad Institute Genomics Platform"/>
            <consortium name="The Broad Institute Genome Sequencing Center for Infectious Disease"/>
            <person name="Wu L."/>
            <person name="Ma J."/>
        </authorList>
    </citation>
    <scope>NUCLEOTIDE SEQUENCE [LARGE SCALE GENOMIC DNA]</scope>
    <source>
        <strain evidence="3">KCTC 23707</strain>
    </source>
</reference>
<feature type="domain" description="HTH cro/C1-type" evidence="1">
    <location>
        <begin position="7"/>
        <end position="69"/>
    </location>
</feature>
<proteinExistence type="predicted"/>
<dbReference type="CDD" id="cd00093">
    <property type="entry name" value="HTH_XRE"/>
    <property type="match status" value="1"/>
</dbReference>